<feature type="domain" description="Haem-binding uptake Tiki superfamily ChaN" evidence="2">
    <location>
        <begin position="16"/>
        <end position="210"/>
    </location>
</feature>
<dbReference type="EMBL" id="FWFL01000002">
    <property type="protein sequence ID" value="SLN23074.1"/>
    <property type="molecule type" value="Genomic_DNA"/>
</dbReference>
<dbReference type="Proteomes" id="UP000193827">
    <property type="component" value="Unassembled WGS sequence"/>
</dbReference>
<name>A0A1Y5RQQ7_9RHOB</name>
<feature type="chain" id="PRO_5012576831" description="Haem-binding uptake Tiki superfamily ChaN domain-containing protein" evidence="1">
    <location>
        <begin position="19"/>
        <end position="254"/>
    </location>
</feature>
<proteinExistence type="predicted"/>
<dbReference type="InterPro" id="IPR007314">
    <property type="entry name" value="Cofac_haem-bd_dom"/>
</dbReference>
<organism evidence="3 4">
    <name type="scientific">Roseovarius litorisediminis</name>
    <dbReference type="NCBI Taxonomy" id="1312363"/>
    <lineage>
        <taxon>Bacteria</taxon>
        <taxon>Pseudomonadati</taxon>
        <taxon>Pseudomonadota</taxon>
        <taxon>Alphaproteobacteria</taxon>
        <taxon>Rhodobacterales</taxon>
        <taxon>Roseobacteraceae</taxon>
        <taxon>Roseovarius</taxon>
    </lineage>
</organism>
<evidence type="ECO:0000313" key="3">
    <source>
        <dbReference type="EMBL" id="SLN23074.1"/>
    </source>
</evidence>
<dbReference type="SUPFAM" id="SSF159501">
    <property type="entry name" value="EreA/ChaN-like"/>
    <property type="match status" value="1"/>
</dbReference>
<dbReference type="Pfam" id="PF04187">
    <property type="entry name" value="Cofac_haem_bdg"/>
    <property type="match status" value="1"/>
</dbReference>
<dbReference type="Gene3D" id="3.40.50.11550">
    <property type="match status" value="2"/>
</dbReference>
<accession>A0A1Y5RQQ7</accession>
<dbReference type="RefSeq" id="WP_085891255.1">
    <property type="nucleotide sequence ID" value="NZ_FWFL01000002.1"/>
</dbReference>
<evidence type="ECO:0000259" key="2">
    <source>
        <dbReference type="Pfam" id="PF04187"/>
    </source>
</evidence>
<sequence length="254" mass="27718">MIVRFAFLFLTLSQNAFAQDVLIIGEVHDNTAHHAVQAEKVAKFRPAALVFEMVSPARIYGEVLPQFTDPGDLEAFLEWGSSGWPDFSMYRPIFNAAPEAKVYGAHVPRSQAQAVLEDGPEQVFGAEARRYGLAEPLSARQQAQRETLQMVAHCNALPPEILPGMVEIQRLRDAVLARAAVRALEETGGPVVVITGNGHARRDWGVPSYLADVVPETTVYVIGQTEDDQPLEGGFDKVLSAPAAERPDPCAAFK</sequence>
<feature type="signal peptide" evidence="1">
    <location>
        <begin position="1"/>
        <end position="18"/>
    </location>
</feature>
<dbReference type="AlphaFoldDB" id="A0A1Y5RQQ7"/>
<evidence type="ECO:0000313" key="4">
    <source>
        <dbReference type="Proteomes" id="UP000193827"/>
    </source>
</evidence>
<keyword evidence="4" id="KW-1185">Reference proteome</keyword>
<keyword evidence="1" id="KW-0732">Signal</keyword>
<reference evidence="3 4" key="1">
    <citation type="submission" date="2017-03" db="EMBL/GenBank/DDBJ databases">
        <authorList>
            <person name="Afonso C.L."/>
            <person name="Miller P.J."/>
            <person name="Scott M.A."/>
            <person name="Spackman E."/>
            <person name="Goraichik I."/>
            <person name="Dimitrov K.M."/>
            <person name="Suarez D.L."/>
            <person name="Swayne D.E."/>
        </authorList>
    </citation>
    <scope>NUCLEOTIDE SEQUENCE [LARGE SCALE GENOMIC DNA]</scope>
    <source>
        <strain evidence="3 4">CECT 8287</strain>
    </source>
</reference>
<dbReference type="OrthoDB" id="9795827at2"/>
<gene>
    <name evidence="3" type="ORF">PEL8287_01020</name>
</gene>
<dbReference type="CDD" id="cd14727">
    <property type="entry name" value="ChanN-like"/>
    <property type="match status" value="1"/>
</dbReference>
<evidence type="ECO:0000256" key="1">
    <source>
        <dbReference type="SAM" id="SignalP"/>
    </source>
</evidence>
<protein>
    <recommendedName>
        <fullName evidence="2">Haem-binding uptake Tiki superfamily ChaN domain-containing protein</fullName>
    </recommendedName>
</protein>